<keyword evidence="3 10" id="KW-0285">Flavoprotein</keyword>
<dbReference type="Gene3D" id="3.10.520.10">
    <property type="entry name" value="ApbE-like domains"/>
    <property type="match status" value="1"/>
</dbReference>
<keyword evidence="4 10" id="KW-0808">Transferase</keyword>
<keyword evidence="5 10" id="KW-0479">Metal-binding</keyword>
<evidence type="ECO:0000313" key="13">
    <source>
        <dbReference type="EMBL" id="WMJ15151.1"/>
    </source>
</evidence>
<dbReference type="Pfam" id="PF02424">
    <property type="entry name" value="ApbE"/>
    <property type="match status" value="1"/>
</dbReference>
<feature type="binding site" evidence="11">
    <location>
        <position position="262"/>
    </location>
    <ligand>
        <name>Mg(2+)</name>
        <dbReference type="ChEBI" id="CHEBI:18420"/>
    </ligand>
</feature>
<reference evidence="12" key="1">
    <citation type="submission" date="2016-11" db="EMBL/GenBank/DDBJ databases">
        <authorList>
            <person name="Kadnikov V."/>
            <person name="Nazina T."/>
        </authorList>
    </citation>
    <scope>NUCLEOTIDE SEQUENCE [LARGE SCALE GENOMIC DNA]</scope>
    <source>
        <strain evidence="12">1017</strain>
    </source>
</reference>
<feature type="binding site" evidence="11">
    <location>
        <position position="153"/>
    </location>
    <ligand>
        <name>Mg(2+)</name>
        <dbReference type="ChEBI" id="CHEBI:18420"/>
    </ligand>
</feature>
<comment type="cofactor">
    <cofactor evidence="11">
        <name>Mg(2+)</name>
        <dbReference type="ChEBI" id="CHEBI:18420"/>
    </cofactor>
    <cofactor evidence="11">
        <name>Mn(2+)</name>
        <dbReference type="ChEBI" id="CHEBI:29035"/>
    </cofactor>
    <text evidence="11">Magnesium. Can also use manganese.</text>
</comment>
<dbReference type="GO" id="GO:0016740">
    <property type="term" value="F:transferase activity"/>
    <property type="evidence" value="ECO:0007669"/>
    <property type="project" value="UniProtKB-UniRule"/>
</dbReference>
<keyword evidence="6 10" id="KW-0274">FAD</keyword>
<evidence type="ECO:0000256" key="5">
    <source>
        <dbReference type="ARBA" id="ARBA00022723"/>
    </source>
</evidence>
<dbReference type="PANTHER" id="PTHR30040:SF2">
    <property type="entry name" value="FAD:PROTEIN FMN TRANSFERASE"/>
    <property type="match status" value="1"/>
</dbReference>
<evidence type="ECO:0000256" key="4">
    <source>
        <dbReference type="ARBA" id="ARBA00022679"/>
    </source>
</evidence>
<reference evidence="12" key="2">
    <citation type="journal article" date="2019" name="Int. J. Syst. Evol. Microbiol.">
        <title>Geobacillus proteiniphilus sp. nov., a thermophilic bacterium isolated from a high-temperature heavy oil reservoir in China.</title>
        <authorList>
            <person name="Semenova E.M."/>
            <person name="Sokolova D.S."/>
            <person name="Grouzdev D.S."/>
            <person name="Poltaraus A.B."/>
            <person name="Vinokurova N.G."/>
            <person name="Tourova T.P."/>
            <person name="Nazina T.N."/>
        </authorList>
    </citation>
    <scope>NUCLEOTIDE SEQUENCE</scope>
    <source>
        <strain evidence="12">1017</strain>
    </source>
</reference>
<comment type="similarity">
    <text evidence="10">Belongs to the ApbE family.</text>
</comment>
<evidence type="ECO:0000256" key="6">
    <source>
        <dbReference type="ARBA" id="ARBA00022827"/>
    </source>
</evidence>
<dbReference type="EMBL" id="MQMG01000069">
    <property type="protein sequence ID" value="OKO88699.1"/>
    <property type="molecule type" value="Genomic_DNA"/>
</dbReference>
<evidence type="ECO:0000313" key="14">
    <source>
        <dbReference type="Proteomes" id="UP001223761"/>
    </source>
</evidence>
<name>A0A1Q5SKZ9_9BACL</name>
<evidence type="ECO:0000256" key="7">
    <source>
        <dbReference type="ARBA" id="ARBA00022842"/>
    </source>
</evidence>
<dbReference type="InterPro" id="IPR003374">
    <property type="entry name" value="ApbE-like_sf"/>
</dbReference>
<reference evidence="13 14" key="3">
    <citation type="submission" date="2023-08" db="EMBL/GenBank/DDBJ databases">
        <title>Genome sequencing of the thermostable Gram positive bacteria Geobacillus proteiniphilus strain T-6.</title>
        <authorList>
            <person name="Shulami S."/>
            <person name="Shoham Y."/>
        </authorList>
    </citation>
    <scope>NUCLEOTIDE SEQUENCE [LARGE SCALE GENOMIC DNA]</scope>
    <source>
        <strain evidence="13 14">T-6</strain>
    </source>
</reference>
<evidence type="ECO:0000256" key="8">
    <source>
        <dbReference type="ARBA" id="ARBA00031306"/>
    </source>
</evidence>
<protein>
    <recommendedName>
        <fullName evidence="2 10">FAD:protein FMN transferase</fullName>
        <ecNumber evidence="1 10">2.7.1.180</ecNumber>
    </recommendedName>
    <alternativeName>
        <fullName evidence="8 10">Flavin transferase</fullName>
    </alternativeName>
</protein>
<dbReference type="PANTHER" id="PTHR30040">
    <property type="entry name" value="THIAMINE BIOSYNTHESIS LIPOPROTEIN APBE"/>
    <property type="match status" value="1"/>
</dbReference>
<evidence type="ECO:0000256" key="1">
    <source>
        <dbReference type="ARBA" id="ARBA00011955"/>
    </source>
</evidence>
<evidence type="ECO:0000256" key="3">
    <source>
        <dbReference type="ARBA" id="ARBA00022630"/>
    </source>
</evidence>
<keyword evidence="14" id="KW-1185">Reference proteome</keyword>
<organism evidence="12">
    <name type="scientific">Geobacillus proteiniphilus</name>
    <dbReference type="NCBI Taxonomy" id="860353"/>
    <lineage>
        <taxon>Bacteria</taxon>
        <taxon>Bacillati</taxon>
        <taxon>Bacillota</taxon>
        <taxon>Bacilli</taxon>
        <taxon>Bacillales</taxon>
        <taxon>Anoxybacillaceae</taxon>
        <taxon>Geobacillus</taxon>
    </lineage>
</organism>
<sequence length="313" mass="35062">MGTKQSLEFNGMGTTIKVEVITDKISIDWKTMMRTWFATFESICSRFQRDSELARLNQSPSWMIVPIHPILYDVLQAAFQYAAKTDFYFNPFVGSILKNMGYERPFQKQQPLFLEYKENKKGGCSVPSRKSISFFPNQKAVMKHTDEEIDLGGIGKGWSVDQAHRLLKGIGIEQGMIDAGGDMVIWGGAPRKIGIMNPFAEDEDIANFIIGAGAVATSNVLYRSWSVRGRRFHHIIHGQTGKNPESDVVQTTVFASCASEADVIAKILCMMSAKEGIRWLNRHFPKAACIIVNESGQLLITPSVSRYVERLVV</sequence>
<evidence type="ECO:0000313" key="12">
    <source>
        <dbReference type="EMBL" id="OKO88699.1"/>
    </source>
</evidence>
<evidence type="ECO:0000256" key="2">
    <source>
        <dbReference type="ARBA" id="ARBA00016337"/>
    </source>
</evidence>
<gene>
    <name evidence="12" type="ORF">BRO54_3565</name>
    <name evidence="13" type="ORF">RA955_09850</name>
</gene>
<dbReference type="EMBL" id="CP133076">
    <property type="protein sequence ID" value="WMJ15151.1"/>
    <property type="molecule type" value="Genomic_DNA"/>
</dbReference>
<evidence type="ECO:0000256" key="10">
    <source>
        <dbReference type="PIRNR" id="PIRNR006268"/>
    </source>
</evidence>
<dbReference type="AlphaFoldDB" id="A0A1Q5SKZ9"/>
<dbReference type="InterPro" id="IPR024932">
    <property type="entry name" value="ApbE"/>
</dbReference>
<evidence type="ECO:0000256" key="9">
    <source>
        <dbReference type="ARBA" id="ARBA00048540"/>
    </source>
</evidence>
<dbReference type="Proteomes" id="UP001223761">
    <property type="component" value="Chromosome"/>
</dbReference>
<accession>A0A1Q5SKZ9</accession>
<evidence type="ECO:0000256" key="11">
    <source>
        <dbReference type="PIRSR" id="PIRSR006268-2"/>
    </source>
</evidence>
<comment type="catalytic activity">
    <reaction evidence="9 10">
        <text>L-threonyl-[protein] + FAD = FMN-L-threonyl-[protein] + AMP + H(+)</text>
        <dbReference type="Rhea" id="RHEA:36847"/>
        <dbReference type="Rhea" id="RHEA-COMP:11060"/>
        <dbReference type="Rhea" id="RHEA-COMP:11061"/>
        <dbReference type="ChEBI" id="CHEBI:15378"/>
        <dbReference type="ChEBI" id="CHEBI:30013"/>
        <dbReference type="ChEBI" id="CHEBI:57692"/>
        <dbReference type="ChEBI" id="CHEBI:74257"/>
        <dbReference type="ChEBI" id="CHEBI:456215"/>
        <dbReference type="EC" id="2.7.1.180"/>
    </reaction>
</comment>
<dbReference type="GO" id="GO:0046872">
    <property type="term" value="F:metal ion binding"/>
    <property type="evidence" value="ECO:0007669"/>
    <property type="project" value="UniProtKB-UniRule"/>
</dbReference>
<proteinExistence type="inferred from homology"/>
<dbReference type="SUPFAM" id="SSF143631">
    <property type="entry name" value="ApbE-like"/>
    <property type="match status" value="1"/>
</dbReference>
<dbReference type="Proteomes" id="UP000186030">
    <property type="component" value="Unassembled WGS sequence"/>
</dbReference>
<dbReference type="PIRSF" id="PIRSF006268">
    <property type="entry name" value="ApbE"/>
    <property type="match status" value="1"/>
</dbReference>
<keyword evidence="7 10" id="KW-0460">Magnesium</keyword>
<keyword evidence="12" id="KW-0449">Lipoprotein</keyword>
<dbReference type="EC" id="2.7.1.180" evidence="1 10"/>
<dbReference type="RefSeq" id="WP_074044702.1">
    <property type="nucleotide sequence ID" value="NZ_CP133076.1"/>
</dbReference>